<accession>A0A7X5QRM4</accession>
<evidence type="ECO:0000313" key="3">
    <source>
        <dbReference type="Proteomes" id="UP000518878"/>
    </source>
</evidence>
<name>A0A7X5QRM4_9GAMM</name>
<feature type="transmembrane region" description="Helical" evidence="1">
    <location>
        <begin position="146"/>
        <end position="169"/>
    </location>
</feature>
<gene>
    <name evidence="2" type="ORF">HBF32_01290</name>
</gene>
<dbReference type="PANTHER" id="PTHR37314:SF4">
    <property type="entry name" value="UPF0700 TRANSMEMBRANE PROTEIN YOAK"/>
    <property type="match status" value="1"/>
</dbReference>
<feature type="transmembrane region" description="Helical" evidence="1">
    <location>
        <begin position="35"/>
        <end position="56"/>
    </location>
</feature>
<dbReference type="InterPro" id="IPR010699">
    <property type="entry name" value="DUF1275"/>
</dbReference>
<organism evidence="2 3">
    <name type="scientific">Luteibacter yeojuensis</name>
    <dbReference type="NCBI Taxonomy" id="345309"/>
    <lineage>
        <taxon>Bacteria</taxon>
        <taxon>Pseudomonadati</taxon>
        <taxon>Pseudomonadota</taxon>
        <taxon>Gammaproteobacteria</taxon>
        <taxon>Lysobacterales</taxon>
        <taxon>Rhodanobacteraceae</taxon>
        <taxon>Luteibacter</taxon>
    </lineage>
</organism>
<evidence type="ECO:0000313" key="2">
    <source>
        <dbReference type="EMBL" id="NID14100.1"/>
    </source>
</evidence>
<keyword evidence="1" id="KW-0812">Transmembrane</keyword>
<comment type="caution">
    <text evidence="2">The sequence shown here is derived from an EMBL/GenBank/DDBJ whole genome shotgun (WGS) entry which is preliminary data.</text>
</comment>
<dbReference type="Proteomes" id="UP000518878">
    <property type="component" value="Unassembled WGS sequence"/>
</dbReference>
<dbReference type="AlphaFoldDB" id="A0A7X5QRM4"/>
<reference evidence="2 3" key="1">
    <citation type="journal article" date="2006" name="Int. J. Syst. Evol. Microbiol.">
        <title>Dyella yeojuensis sp. nov., isolated from greenhouse soil in Korea.</title>
        <authorList>
            <person name="Kim B.Y."/>
            <person name="Weon H.Y."/>
            <person name="Lee K.H."/>
            <person name="Seok S.J."/>
            <person name="Kwon S.W."/>
            <person name="Go S.J."/>
            <person name="Stackebrandt E."/>
        </authorList>
    </citation>
    <scope>NUCLEOTIDE SEQUENCE [LARGE SCALE GENOMIC DNA]</scope>
    <source>
        <strain evidence="2 3">DSM 17673</strain>
    </source>
</reference>
<keyword evidence="1" id="KW-1133">Transmembrane helix</keyword>
<dbReference type="EMBL" id="JAAQTL010000001">
    <property type="protein sequence ID" value="NID14100.1"/>
    <property type="molecule type" value="Genomic_DNA"/>
</dbReference>
<sequence length="204" mass="20849">MNAVALLSLRHGGVTHLTGISTEAAIGLGSGDYSLLIHAMGVVALFTGGCAISALVSRGPRWTPTAQSAALLFAVAGVLCMASWLMTARPSVGIMLCAFAMGLQNGSTSLTSGAVIRTSHLTGMFTDLGIAFGQRSWGGPVDRRRVTICLTVVLCFVAGATVGTMLYGAWQGRSLLFSSAMAALAAALTLGLSLRTRRDATAGA</sequence>
<keyword evidence="3" id="KW-1185">Reference proteome</keyword>
<feature type="transmembrane region" description="Helical" evidence="1">
    <location>
        <begin position="92"/>
        <end position="116"/>
    </location>
</feature>
<dbReference type="PANTHER" id="PTHR37314">
    <property type="entry name" value="SLR0142 PROTEIN"/>
    <property type="match status" value="1"/>
</dbReference>
<protein>
    <submittedName>
        <fullName evidence="2">DUF1275 domain-containing protein</fullName>
    </submittedName>
</protein>
<keyword evidence="1" id="KW-0472">Membrane</keyword>
<proteinExistence type="predicted"/>
<dbReference type="Pfam" id="PF06912">
    <property type="entry name" value="DUF1275"/>
    <property type="match status" value="1"/>
</dbReference>
<feature type="transmembrane region" description="Helical" evidence="1">
    <location>
        <begin position="175"/>
        <end position="194"/>
    </location>
</feature>
<feature type="transmembrane region" description="Helical" evidence="1">
    <location>
        <begin position="68"/>
        <end position="86"/>
    </location>
</feature>
<evidence type="ECO:0000256" key="1">
    <source>
        <dbReference type="SAM" id="Phobius"/>
    </source>
</evidence>